<dbReference type="InterPro" id="IPR001298">
    <property type="entry name" value="Filamin/ABP280_rpt"/>
</dbReference>
<dbReference type="Gene3D" id="2.60.40.10">
    <property type="entry name" value="Immunoglobulins"/>
    <property type="match status" value="3"/>
</dbReference>
<evidence type="ECO:0000313" key="5">
    <source>
        <dbReference type="EnsemblProtists" id="EKX41487"/>
    </source>
</evidence>
<evidence type="ECO:0000256" key="3">
    <source>
        <dbReference type="SAM" id="SignalP"/>
    </source>
</evidence>
<name>L1IZH3_GUITC</name>
<gene>
    <name evidence="4" type="ORF">GUITHDRAFT_74711</name>
</gene>
<dbReference type="AlphaFoldDB" id="L1IZH3"/>
<organism evidence="4">
    <name type="scientific">Guillardia theta (strain CCMP2712)</name>
    <name type="common">Cryptophyte</name>
    <dbReference type="NCBI Taxonomy" id="905079"/>
    <lineage>
        <taxon>Eukaryota</taxon>
        <taxon>Cryptophyceae</taxon>
        <taxon>Pyrenomonadales</taxon>
        <taxon>Geminigeraceae</taxon>
        <taxon>Guillardia</taxon>
    </lineage>
</organism>
<feature type="chain" id="PRO_5008770744" evidence="3">
    <location>
        <begin position="30"/>
        <end position="333"/>
    </location>
</feature>
<feature type="repeat" description="Filamin" evidence="2">
    <location>
        <begin position="134"/>
        <end position="240"/>
    </location>
</feature>
<keyword evidence="3" id="KW-0732">Signal</keyword>
<reference evidence="6" key="2">
    <citation type="submission" date="2012-11" db="EMBL/GenBank/DDBJ databases">
        <authorList>
            <person name="Kuo A."/>
            <person name="Curtis B.A."/>
            <person name="Tanifuji G."/>
            <person name="Burki F."/>
            <person name="Gruber A."/>
            <person name="Irimia M."/>
            <person name="Maruyama S."/>
            <person name="Arias M.C."/>
            <person name="Ball S.G."/>
            <person name="Gile G.H."/>
            <person name="Hirakawa Y."/>
            <person name="Hopkins J.F."/>
            <person name="Rensing S.A."/>
            <person name="Schmutz J."/>
            <person name="Symeonidi A."/>
            <person name="Elias M."/>
            <person name="Eveleigh R.J."/>
            <person name="Herman E.K."/>
            <person name="Klute M.J."/>
            <person name="Nakayama T."/>
            <person name="Obornik M."/>
            <person name="Reyes-Prieto A."/>
            <person name="Armbrust E.V."/>
            <person name="Aves S.J."/>
            <person name="Beiko R.G."/>
            <person name="Coutinho P."/>
            <person name="Dacks J.B."/>
            <person name="Durnford D.G."/>
            <person name="Fast N.M."/>
            <person name="Green B.R."/>
            <person name="Grisdale C."/>
            <person name="Hempe F."/>
            <person name="Henrissat B."/>
            <person name="Hoppner M.P."/>
            <person name="Ishida K.-I."/>
            <person name="Kim E."/>
            <person name="Koreny L."/>
            <person name="Kroth P.G."/>
            <person name="Liu Y."/>
            <person name="Malik S.-B."/>
            <person name="Maier U.G."/>
            <person name="McRose D."/>
            <person name="Mock T."/>
            <person name="Neilson J.A."/>
            <person name="Onodera N.T."/>
            <person name="Poole A.M."/>
            <person name="Pritham E.J."/>
            <person name="Richards T.A."/>
            <person name="Rocap G."/>
            <person name="Roy S.W."/>
            <person name="Sarai C."/>
            <person name="Schaack S."/>
            <person name="Shirato S."/>
            <person name="Slamovits C.H."/>
            <person name="Spencer D.F."/>
            <person name="Suzuki S."/>
            <person name="Worden A.Z."/>
            <person name="Zauner S."/>
            <person name="Barry K."/>
            <person name="Bell C."/>
            <person name="Bharti A.K."/>
            <person name="Crow J.A."/>
            <person name="Grimwood J."/>
            <person name="Kramer R."/>
            <person name="Lindquist E."/>
            <person name="Lucas S."/>
            <person name="Salamov A."/>
            <person name="McFadden G.I."/>
            <person name="Lane C.E."/>
            <person name="Keeling P.J."/>
            <person name="Gray M.W."/>
            <person name="Grigoriev I.V."/>
            <person name="Archibald J.M."/>
        </authorList>
    </citation>
    <scope>NUCLEOTIDE SEQUENCE</scope>
    <source>
        <strain evidence="6">CCMP2712</strain>
    </source>
</reference>
<dbReference type="InterPro" id="IPR013783">
    <property type="entry name" value="Ig-like_fold"/>
</dbReference>
<dbReference type="STRING" id="905079.L1IZH3"/>
<dbReference type="OrthoDB" id="5334309at2759"/>
<evidence type="ECO:0000256" key="1">
    <source>
        <dbReference type="ARBA" id="ARBA00022737"/>
    </source>
</evidence>
<dbReference type="SUPFAM" id="SSF81296">
    <property type="entry name" value="E set domains"/>
    <property type="match status" value="3"/>
</dbReference>
<dbReference type="PANTHER" id="PTHR38537:SF15">
    <property type="entry name" value="FILAMIN"/>
    <property type="match status" value="1"/>
</dbReference>
<feature type="signal peptide" evidence="3">
    <location>
        <begin position="1"/>
        <end position="29"/>
    </location>
</feature>
<dbReference type="GO" id="GO:0051015">
    <property type="term" value="F:actin filament binding"/>
    <property type="evidence" value="ECO:0007669"/>
    <property type="project" value="InterPro"/>
</dbReference>
<dbReference type="EnsemblProtists" id="EKX41487">
    <property type="protein sequence ID" value="EKX41487"/>
    <property type="gene ID" value="GUITHDRAFT_74711"/>
</dbReference>
<dbReference type="InterPro" id="IPR044801">
    <property type="entry name" value="Filamin"/>
</dbReference>
<feature type="repeat" description="Filamin" evidence="2">
    <location>
        <begin position="29"/>
        <end position="132"/>
    </location>
</feature>
<dbReference type="EMBL" id="JH993023">
    <property type="protein sequence ID" value="EKX41487.1"/>
    <property type="molecule type" value="Genomic_DNA"/>
</dbReference>
<protein>
    <submittedName>
        <fullName evidence="4 5">Uncharacterized protein</fullName>
    </submittedName>
</protein>
<reference evidence="4 6" key="1">
    <citation type="journal article" date="2012" name="Nature">
        <title>Algal genomes reveal evolutionary mosaicism and the fate of nucleomorphs.</title>
        <authorList>
            <consortium name="DOE Joint Genome Institute"/>
            <person name="Curtis B.A."/>
            <person name="Tanifuji G."/>
            <person name="Burki F."/>
            <person name="Gruber A."/>
            <person name="Irimia M."/>
            <person name="Maruyama S."/>
            <person name="Arias M.C."/>
            <person name="Ball S.G."/>
            <person name="Gile G.H."/>
            <person name="Hirakawa Y."/>
            <person name="Hopkins J.F."/>
            <person name="Kuo A."/>
            <person name="Rensing S.A."/>
            <person name="Schmutz J."/>
            <person name="Symeonidi A."/>
            <person name="Elias M."/>
            <person name="Eveleigh R.J."/>
            <person name="Herman E.K."/>
            <person name="Klute M.J."/>
            <person name="Nakayama T."/>
            <person name="Obornik M."/>
            <person name="Reyes-Prieto A."/>
            <person name="Armbrust E.V."/>
            <person name="Aves S.J."/>
            <person name="Beiko R.G."/>
            <person name="Coutinho P."/>
            <person name="Dacks J.B."/>
            <person name="Durnford D.G."/>
            <person name="Fast N.M."/>
            <person name="Green B.R."/>
            <person name="Grisdale C.J."/>
            <person name="Hempel F."/>
            <person name="Henrissat B."/>
            <person name="Hoppner M.P."/>
            <person name="Ishida K."/>
            <person name="Kim E."/>
            <person name="Koreny L."/>
            <person name="Kroth P.G."/>
            <person name="Liu Y."/>
            <person name="Malik S.B."/>
            <person name="Maier U.G."/>
            <person name="McRose D."/>
            <person name="Mock T."/>
            <person name="Neilson J.A."/>
            <person name="Onodera N.T."/>
            <person name="Poole A.M."/>
            <person name="Pritham E.J."/>
            <person name="Richards T.A."/>
            <person name="Rocap G."/>
            <person name="Roy S.W."/>
            <person name="Sarai C."/>
            <person name="Schaack S."/>
            <person name="Shirato S."/>
            <person name="Slamovits C.H."/>
            <person name="Spencer D.F."/>
            <person name="Suzuki S."/>
            <person name="Worden A.Z."/>
            <person name="Zauner S."/>
            <person name="Barry K."/>
            <person name="Bell C."/>
            <person name="Bharti A.K."/>
            <person name="Crow J.A."/>
            <person name="Grimwood J."/>
            <person name="Kramer R."/>
            <person name="Lindquist E."/>
            <person name="Lucas S."/>
            <person name="Salamov A."/>
            <person name="McFadden G.I."/>
            <person name="Lane C.E."/>
            <person name="Keeling P.J."/>
            <person name="Gray M.W."/>
            <person name="Grigoriev I.V."/>
            <person name="Archibald J.M."/>
        </authorList>
    </citation>
    <scope>NUCLEOTIDE SEQUENCE</scope>
    <source>
        <strain evidence="4 6">CCMP2712</strain>
    </source>
</reference>
<dbReference type="Proteomes" id="UP000011087">
    <property type="component" value="Unassembled WGS sequence"/>
</dbReference>
<dbReference type="PANTHER" id="PTHR38537">
    <property type="entry name" value="JITTERBUG, ISOFORM N"/>
    <property type="match status" value="1"/>
</dbReference>
<dbReference type="InterPro" id="IPR017868">
    <property type="entry name" value="Filamin/ABP280_repeat-like"/>
</dbReference>
<dbReference type="Pfam" id="PF00630">
    <property type="entry name" value="Filamin"/>
    <property type="match status" value="2"/>
</dbReference>
<evidence type="ECO:0000256" key="2">
    <source>
        <dbReference type="PROSITE-ProRule" id="PRU00087"/>
    </source>
</evidence>
<dbReference type="PROSITE" id="PS50194">
    <property type="entry name" value="FILAMIN_REPEAT"/>
    <property type="match status" value="2"/>
</dbReference>
<dbReference type="KEGG" id="gtt:GUITHDRAFT_74711"/>
<dbReference type="InterPro" id="IPR014756">
    <property type="entry name" value="Ig_E-set"/>
</dbReference>
<reference evidence="5" key="3">
    <citation type="submission" date="2015-06" db="UniProtKB">
        <authorList>
            <consortium name="EnsemblProtists"/>
        </authorList>
    </citation>
    <scope>IDENTIFICATION</scope>
</reference>
<dbReference type="GO" id="GO:0030036">
    <property type="term" value="P:actin cytoskeleton organization"/>
    <property type="evidence" value="ECO:0007669"/>
    <property type="project" value="InterPro"/>
</dbReference>
<dbReference type="GeneID" id="17298151"/>
<dbReference type="PaxDb" id="55529-EKX41487"/>
<dbReference type="RefSeq" id="XP_005828467.1">
    <property type="nucleotide sequence ID" value="XM_005828410.1"/>
</dbReference>
<keyword evidence="1" id="KW-0677">Repeat</keyword>
<accession>L1IZH3</accession>
<evidence type="ECO:0000313" key="4">
    <source>
        <dbReference type="EMBL" id="EKX41487.1"/>
    </source>
</evidence>
<sequence length="333" mass="34978">MQTKSRLLAASTKVLVVYIVIVLSSYASAESTDASKSIATGNGLLSATAGIVSGFTITAKDESGVRRTSGGDEFIVELEGTRSISGSVTDSLDGTYDVSYTPTKSGNYEASITSDKLFTASHVNGSPLTITVNPALTDFDTSIVFGEGLSIATAGVTSSFSIQVKDTFNNLRLQGGDNFTAQLSKSLAPIVLSASIVDNADGTYQVSYLPKVEGQYNLGIYLGTDQKTSSVYVEPGVICAAMSVVNGLSLTIGTAGFTASFTIQAKDSFDNVRTLGVDNFIVRLNGPATEEHNVLARYLGASPNTNLGRWTVAYRTTKSGNFGKCFIKVCCLD</sequence>
<dbReference type="eggNOG" id="KOG0518">
    <property type="taxonomic scope" value="Eukaryota"/>
</dbReference>
<proteinExistence type="predicted"/>
<dbReference type="HOGENOM" id="CLU_835360_0_0_1"/>
<evidence type="ECO:0000313" key="6">
    <source>
        <dbReference type="Proteomes" id="UP000011087"/>
    </source>
</evidence>
<dbReference type="SMART" id="SM00557">
    <property type="entry name" value="IG_FLMN"/>
    <property type="match status" value="2"/>
</dbReference>
<keyword evidence="6" id="KW-1185">Reference proteome</keyword>